<evidence type="ECO:0000313" key="8">
    <source>
        <dbReference type="Proteomes" id="UP000295447"/>
    </source>
</evidence>
<keyword evidence="2 7" id="KW-0489">Methyltransferase</keyword>
<dbReference type="InterPro" id="IPR004556">
    <property type="entry name" value="HemK-like"/>
</dbReference>
<feature type="domain" description="Methyltransferase small" evidence="6">
    <location>
        <begin position="79"/>
        <end position="169"/>
    </location>
</feature>
<dbReference type="NCBIfam" id="TIGR00536">
    <property type="entry name" value="hemK_fam"/>
    <property type="match status" value="1"/>
</dbReference>
<gene>
    <name evidence="7" type="ORF">EV650_1191</name>
</gene>
<dbReference type="AlphaFoldDB" id="A0A4V3G8B9"/>
<keyword evidence="4" id="KW-0949">S-adenosyl-L-methionine</keyword>
<dbReference type="Pfam" id="PF05175">
    <property type="entry name" value="MTS"/>
    <property type="match status" value="1"/>
</dbReference>
<protein>
    <recommendedName>
        <fullName evidence="1">peptide chain release factor N(5)-glutamine methyltransferase</fullName>
        <ecNumber evidence="1">2.1.1.297</ecNumber>
    </recommendedName>
</protein>
<sequence>MSVSVELGHVVERLRASGCVFAEDEAALIAETARDAAELTAMIDERVAGQPLEYVVGWASFCGSRIAVDPGVFIPRRRTEFLVAEALKVTVDGSIVVDLGCGSGALGAAVAAEREVTLYAADVEPAAVACARRNLARWGGTVYQGDWFAALPERLRGRVDVLLANVPYVPTDEIRLLPAEARLYEPHVTLDGGPDGLATLRRVVAGATEWLAPGGHLFTEMSEHQAPLAQALMIEHGLTADLVEDDELGATVVHGTCP</sequence>
<reference evidence="7 8" key="1">
    <citation type="submission" date="2019-03" db="EMBL/GenBank/DDBJ databases">
        <title>Genomic Encyclopedia of Type Strains, Phase III (KMG-III): the genomes of soil and plant-associated and newly described type strains.</title>
        <authorList>
            <person name="Whitman W."/>
        </authorList>
    </citation>
    <scope>NUCLEOTIDE SEQUENCE [LARGE SCALE GENOMIC DNA]</scope>
    <source>
        <strain evidence="7 8">VKM Ac-2570</strain>
    </source>
</reference>
<dbReference type="Gene3D" id="3.40.50.150">
    <property type="entry name" value="Vaccinia Virus protein VP39"/>
    <property type="match status" value="1"/>
</dbReference>
<name>A0A4V3G8B9_9ACTN</name>
<keyword evidence="3 7" id="KW-0808">Transferase</keyword>
<dbReference type="InterPro" id="IPR007848">
    <property type="entry name" value="Small_mtfrase_dom"/>
</dbReference>
<dbReference type="PANTHER" id="PTHR18895:SF74">
    <property type="entry name" value="MTRF1L RELEASE FACTOR GLUTAMINE METHYLTRANSFERASE"/>
    <property type="match status" value="1"/>
</dbReference>
<dbReference type="SUPFAM" id="SSF53335">
    <property type="entry name" value="S-adenosyl-L-methionine-dependent methyltransferases"/>
    <property type="match status" value="1"/>
</dbReference>
<evidence type="ECO:0000256" key="2">
    <source>
        <dbReference type="ARBA" id="ARBA00022603"/>
    </source>
</evidence>
<dbReference type="InterPro" id="IPR029063">
    <property type="entry name" value="SAM-dependent_MTases_sf"/>
</dbReference>
<dbReference type="NCBIfam" id="TIGR03704">
    <property type="entry name" value="PrmC_rel_meth"/>
    <property type="match status" value="1"/>
</dbReference>
<evidence type="ECO:0000256" key="1">
    <source>
        <dbReference type="ARBA" id="ARBA00012771"/>
    </source>
</evidence>
<dbReference type="OrthoDB" id="9800643at2"/>
<dbReference type="GO" id="GO:0032259">
    <property type="term" value="P:methylation"/>
    <property type="evidence" value="ECO:0007669"/>
    <property type="project" value="UniProtKB-KW"/>
</dbReference>
<evidence type="ECO:0000259" key="6">
    <source>
        <dbReference type="Pfam" id="PF05175"/>
    </source>
</evidence>
<dbReference type="EMBL" id="SODF01000001">
    <property type="protein sequence ID" value="TDW22354.1"/>
    <property type="molecule type" value="Genomic_DNA"/>
</dbReference>
<evidence type="ECO:0000256" key="3">
    <source>
        <dbReference type="ARBA" id="ARBA00022679"/>
    </source>
</evidence>
<accession>A0A4V3G8B9</accession>
<dbReference type="CDD" id="cd02440">
    <property type="entry name" value="AdoMet_MTases"/>
    <property type="match status" value="1"/>
</dbReference>
<comment type="catalytic activity">
    <reaction evidence="5">
        <text>L-glutaminyl-[peptide chain release factor] + S-adenosyl-L-methionine = N(5)-methyl-L-glutaminyl-[peptide chain release factor] + S-adenosyl-L-homocysteine + H(+)</text>
        <dbReference type="Rhea" id="RHEA:42896"/>
        <dbReference type="Rhea" id="RHEA-COMP:10271"/>
        <dbReference type="Rhea" id="RHEA-COMP:10272"/>
        <dbReference type="ChEBI" id="CHEBI:15378"/>
        <dbReference type="ChEBI" id="CHEBI:30011"/>
        <dbReference type="ChEBI" id="CHEBI:57856"/>
        <dbReference type="ChEBI" id="CHEBI:59789"/>
        <dbReference type="ChEBI" id="CHEBI:61891"/>
        <dbReference type="EC" id="2.1.1.297"/>
    </reaction>
</comment>
<organism evidence="7 8">
    <name type="scientific">Kribbella kalugense</name>
    <dbReference type="NCBI Taxonomy" id="2512221"/>
    <lineage>
        <taxon>Bacteria</taxon>
        <taxon>Bacillati</taxon>
        <taxon>Actinomycetota</taxon>
        <taxon>Actinomycetes</taxon>
        <taxon>Propionibacteriales</taxon>
        <taxon>Kribbellaceae</taxon>
        <taxon>Kribbella</taxon>
    </lineage>
</organism>
<evidence type="ECO:0000256" key="4">
    <source>
        <dbReference type="ARBA" id="ARBA00022691"/>
    </source>
</evidence>
<dbReference type="PANTHER" id="PTHR18895">
    <property type="entry name" value="HEMK METHYLTRANSFERASE"/>
    <property type="match status" value="1"/>
</dbReference>
<evidence type="ECO:0000313" key="7">
    <source>
        <dbReference type="EMBL" id="TDW22354.1"/>
    </source>
</evidence>
<dbReference type="Proteomes" id="UP000295447">
    <property type="component" value="Unassembled WGS sequence"/>
</dbReference>
<evidence type="ECO:0000256" key="5">
    <source>
        <dbReference type="ARBA" id="ARBA00048391"/>
    </source>
</evidence>
<proteinExistence type="predicted"/>
<dbReference type="InterPro" id="IPR050320">
    <property type="entry name" value="N5-glutamine_MTase"/>
</dbReference>
<comment type="caution">
    <text evidence="7">The sequence shown here is derived from an EMBL/GenBank/DDBJ whole genome shotgun (WGS) entry which is preliminary data.</text>
</comment>
<dbReference type="InterPro" id="IPR022446">
    <property type="entry name" value="MeTrfrase_put"/>
</dbReference>
<dbReference type="RefSeq" id="WP_134116117.1">
    <property type="nucleotide sequence ID" value="NZ_SODF01000001.1"/>
</dbReference>
<dbReference type="EC" id="2.1.1.297" evidence="1"/>
<keyword evidence="8" id="KW-1185">Reference proteome</keyword>
<dbReference type="GO" id="GO:0102559">
    <property type="term" value="F:peptide chain release factor N(5)-glutamine methyltransferase activity"/>
    <property type="evidence" value="ECO:0007669"/>
    <property type="project" value="UniProtKB-EC"/>
</dbReference>